<keyword evidence="1" id="KW-0812">Transmembrane</keyword>
<keyword evidence="1" id="KW-0472">Membrane</keyword>
<organism evidence="3 4">
    <name type="scientific">Hujiaoplasma nucleasis</name>
    <dbReference type="NCBI Taxonomy" id="2725268"/>
    <lineage>
        <taxon>Bacteria</taxon>
        <taxon>Bacillati</taxon>
        <taxon>Mycoplasmatota</taxon>
        <taxon>Mollicutes</taxon>
        <taxon>Candidatus Izemoplasmatales</taxon>
        <taxon>Hujiaoplasmataceae</taxon>
        <taxon>Hujiaoplasma</taxon>
    </lineage>
</organism>
<gene>
    <name evidence="3" type="ORF">HF295_04845</name>
</gene>
<feature type="domain" description="MrpA C-terminal/MbhE" evidence="2">
    <location>
        <begin position="30"/>
        <end position="90"/>
    </location>
</feature>
<evidence type="ECO:0000313" key="4">
    <source>
        <dbReference type="Proteomes" id="UP000512167"/>
    </source>
</evidence>
<dbReference type="Pfam" id="PF20501">
    <property type="entry name" value="MbhE"/>
    <property type="match status" value="1"/>
</dbReference>
<keyword evidence="4" id="KW-1185">Reference proteome</keyword>
<dbReference type="Proteomes" id="UP000512167">
    <property type="component" value="Chromosome"/>
</dbReference>
<keyword evidence="1" id="KW-1133">Transmembrane helix</keyword>
<evidence type="ECO:0000256" key="1">
    <source>
        <dbReference type="SAM" id="Phobius"/>
    </source>
</evidence>
<protein>
    <recommendedName>
        <fullName evidence="2">MrpA C-terminal/MbhE domain-containing protein</fullName>
    </recommendedName>
</protein>
<name>A0A7L6N5E8_9MOLU</name>
<evidence type="ECO:0000259" key="2">
    <source>
        <dbReference type="Pfam" id="PF20501"/>
    </source>
</evidence>
<sequence>MKKVIANILFIILFIILVFAIFEMPTQASVDAPAYNDVVDYYIEEGAKETNASNLIAGILADYRGFDTLGETIVLFTSVVAVGSVLRSTKHDKELKKGVKIDE</sequence>
<dbReference type="RefSeq" id="WP_312031053.1">
    <property type="nucleotide sequence ID" value="NZ_CP051151.1"/>
</dbReference>
<dbReference type="EMBL" id="CP051151">
    <property type="protein sequence ID" value="QLY40225.1"/>
    <property type="molecule type" value="Genomic_DNA"/>
</dbReference>
<dbReference type="KEGG" id="tbk:HF295_04845"/>
<accession>A0A7L6N5E8</accession>
<reference evidence="3 4" key="1">
    <citation type="submission" date="2020-04" db="EMBL/GenBank/DDBJ databases">
        <authorList>
            <person name="Zheng R.K."/>
            <person name="Sun C.M."/>
        </authorList>
    </citation>
    <scope>NUCLEOTIDE SEQUENCE [LARGE SCALE GENOMIC DNA]</scope>
    <source>
        <strain evidence="4">zrk29</strain>
    </source>
</reference>
<evidence type="ECO:0000313" key="3">
    <source>
        <dbReference type="EMBL" id="QLY40225.1"/>
    </source>
</evidence>
<dbReference type="InterPro" id="IPR046806">
    <property type="entry name" value="MrpA_C/MbhE"/>
</dbReference>
<dbReference type="AlphaFoldDB" id="A0A7L6N5E8"/>
<feature type="transmembrane region" description="Helical" evidence="1">
    <location>
        <begin position="68"/>
        <end position="86"/>
    </location>
</feature>
<proteinExistence type="predicted"/>